<proteinExistence type="predicted"/>
<sequence length="108" mass="10561">EPQSQPQIPSSPELGLQGASSNEDIPSLNDGSTGALKAPADTPGLPLTNGFAAGEPTLKGEATRACIMAAVSIDTKSNPGATVALKMVSSSMGLALANGAATVAAVTQ</sequence>
<reference evidence="2 3" key="1">
    <citation type="journal article" date="2017" name="G3 (Bethesda)">
        <title>The Physical Genome Mapping of Anopheles albimanus Corrected Scaffold Misassemblies and Identified Interarm Rearrangements in Genus Anopheles.</title>
        <authorList>
            <person name="Artemov G.N."/>
            <person name="Peery A.N."/>
            <person name="Jiang X."/>
            <person name="Tu Z."/>
            <person name="Stegniy V.N."/>
            <person name="Sharakhova M.V."/>
            <person name="Sharakhov I.V."/>
        </authorList>
    </citation>
    <scope>NUCLEOTIDE SEQUENCE [LARGE SCALE GENOMIC DNA]</scope>
    <source>
        <strain evidence="2 3">ALBI9_A</strain>
    </source>
</reference>
<organism evidence="2 3">
    <name type="scientific">Anopheles albimanus</name>
    <name type="common">New world malaria mosquito</name>
    <dbReference type="NCBI Taxonomy" id="7167"/>
    <lineage>
        <taxon>Eukaryota</taxon>
        <taxon>Metazoa</taxon>
        <taxon>Ecdysozoa</taxon>
        <taxon>Arthropoda</taxon>
        <taxon>Hexapoda</taxon>
        <taxon>Insecta</taxon>
        <taxon>Pterygota</taxon>
        <taxon>Neoptera</taxon>
        <taxon>Endopterygota</taxon>
        <taxon>Diptera</taxon>
        <taxon>Nematocera</taxon>
        <taxon>Culicoidea</taxon>
        <taxon>Culicidae</taxon>
        <taxon>Anophelinae</taxon>
        <taxon>Anopheles</taxon>
    </lineage>
</organism>
<dbReference type="Proteomes" id="UP000069272">
    <property type="component" value="Chromosome 3L"/>
</dbReference>
<dbReference type="AlphaFoldDB" id="A0A182FDU3"/>
<feature type="compositionally biased region" description="Polar residues" evidence="1">
    <location>
        <begin position="18"/>
        <end position="32"/>
    </location>
</feature>
<reference evidence="2" key="2">
    <citation type="submission" date="2022-08" db="UniProtKB">
        <authorList>
            <consortium name="EnsemblMetazoa"/>
        </authorList>
    </citation>
    <scope>IDENTIFICATION</scope>
    <source>
        <strain evidence="2">STECLA/ALBI9_A</strain>
    </source>
</reference>
<name>A0A182FDU3_ANOAL</name>
<keyword evidence="3" id="KW-1185">Reference proteome</keyword>
<protein>
    <submittedName>
        <fullName evidence="2">Uncharacterized protein</fullName>
    </submittedName>
</protein>
<dbReference type="EnsemblMetazoa" id="AALB004684-RA">
    <property type="protein sequence ID" value="AALB004684-PA"/>
    <property type="gene ID" value="AALB004684"/>
</dbReference>
<feature type="compositionally biased region" description="Low complexity" evidence="1">
    <location>
        <begin position="1"/>
        <end position="12"/>
    </location>
</feature>
<dbReference type="VEuPathDB" id="VectorBase:AALB004684"/>
<evidence type="ECO:0000256" key="1">
    <source>
        <dbReference type="SAM" id="MobiDB-lite"/>
    </source>
</evidence>
<feature type="region of interest" description="Disordered" evidence="1">
    <location>
        <begin position="1"/>
        <end position="53"/>
    </location>
</feature>
<evidence type="ECO:0000313" key="3">
    <source>
        <dbReference type="Proteomes" id="UP000069272"/>
    </source>
</evidence>
<evidence type="ECO:0000313" key="2">
    <source>
        <dbReference type="EnsemblMetazoa" id="AALB004684-PA"/>
    </source>
</evidence>
<dbReference type="VEuPathDB" id="VectorBase:AALB20_035492"/>
<accession>A0A182FDU3</accession>